<sequence length="500" mass="54522">MASRTSVSQKNPVCLFGLQQIGASTGKPKPGTAAITHAIRNRQGAAASLSYSPDLLSAYGFPYCAVFSSSHFRSPAWQAFRSRPLNCSGSTRFWPADLIPAQQTKRPEHLFRGLLSSVISVTRPVCPALRLLSAGFQLYQLPSLSSLYGFVSWTLQHASSLSSLTAFVSWISTLPAAQFVQPLRLCQLDLAAQAAQFVQPYRSVSWTFTLAATQFVQPYGFVSWTFNRKLPGLSNPTSLSSLSSLTALSAGLFQRKLPSWSSLTVSSAGLSLQQLASLSSLTALSAGSSDVSASSLPSSTVPSAGVLTVPYARSLTFRCPVLPAGIIPRKFNSAKKKKADKLLRSERRKSEALNRFESHQAARNAVAITDASAVTFADQEQQRTPRPRLSDFVPPPNPRKVSFHPYEPWPCSTVVEQPTPPGSPEPEERDFIPNLSDCEVIDEVGPSSEDEAPSPGQVPSSPPKRLVRLRNTKTNETRFVGLSELFRPSPQDRIVRYKFY</sequence>
<dbReference type="Proteomes" id="UP001234178">
    <property type="component" value="Unassembled WGS sequence"/>
</dbReference>
<evidence type="ECO:0000313" key="3">
    <source>
        <dbReference type="Proteomes" id="UP001234178"/>
    </source>
</evidence>
<accession>A0ABR0A1R0</accession>
<organism evidence="2 3">
    <name type="scientific">Daphnia magna</name>
    <dbReference type="NCBI Taxonomy" id="35525"/>
    <lineage>
        <taxon>Eukaryota</taxon>
        <taxon>Metazoa</taxon>
        <taxon>Ecdysozoa</taxon>
        <taxon>Arthropoda</taxon>
        <taxon>Crustacea</taxon>
        <taxon>Branchiopoda</taxon>
        <taxon>Diplostraca</taxon>
        <taxon>Cladocera</taxon>
        <taxon>Anomopoda</taxon>
        <taxon>Daphniidae</taxon>
        <taxon>Daphnia</taxon>
    </lineage>
</organism>
<evidence type="ECO:0000313" key="2">
    <source>
        <dbReference type="EMBL" id="KAK4019097.1"/>
    </source>
</evidence>
<name>A0ABR0A1R0_9CRUS</name>
<protein>
    <submittedName>
        <fullName evidence="2">Uncharacterized protein</fullName>
    </submittedName>
</protein>
<proteinExistence type="predicted"/>
<dbReference type="EMBL" id="JAOYFB010000036">
    <property type="protein sequence ID" value="KAK4019097.1"/>
    <property type="molecule type" value="Genomic_DNA"/>
</dbReference>
<feature type="region of interest" description="Disordered" evidence="1">
    <location>
        <begin position="412"/>
        <end position="472"/>
    </location>
</feature>
<keyword evidence="3" id="KW-1185">Reference proteome</keyword>
<evidence type="ECO:0000256" key="1">
    <source>
        <dbReference type="SAM" id="MobiDB-lite"/>
    </source>
</evidence>
<comment type="caution">
    <text evidence="2">The sequence shown here is derived from an EMBL/GenBank/DDBJ whole genome shotgun (WGS) entry which is preliminary data.</text>
</comment>
<feature type="region of interest" description="Disordered" evidence="1">
    <location>
        <begin position="376"/>
        <end position="399"/>
    </location>
</feature>
<gene>
    <name evidence="2" type="ORF">OUZ56_001127</name>
</gene>
<reference evidence="2 3" key="1">
    <citation type="journal article" date="2023" name="Nucleic Acids Res.">
        <title>The hologenome of Daphnia magna reveals possible DNA methylation and microbiome-mediated evolution of the host genome.</title>
        <authorList>
            <person name="Chaturvedi A."/>
            <person name="Li X."/>
            <person name="Dhandapani V."/>
            <person name="Marshall H."/>
            <person name="Kissane S."/>
            <person name="Cuenca-Cambronero M."/>
            <person name="Asole G."/>
            <person name="Calvet F."/>
            <person name="Ruiz-Romero M."/>
            <person name="Marangio P."/>
            <person name="Guigo R."/>
            <person name="Rago D."/>
            <person name="Mirbahai L."/>
            <person name="Eastwood N."/>
            <person name="Colbourne J.K."/>
            <person name="Zhou J."/>
            <person name="Mallon E."/>
            <person name="Orsini L."/>
        </authorList>
    </citation>
    <scope>NUCLEOTIDE SEQUENCE [LARGE SCALE GENOMIC DNA]</scope>
    <source>
        <strain evidence="2">LRV0_1</strain>
    </source>
</reference>